<protein>
    <submittedName>
        <fullName evidence="1">Uncharacterized protein</fullName>
    </submittedName>
</protein>
<organism evidence="1 2">
    <name type="scientific">Methylobacterium iners</name>
    <dbReference type="NCBI Taxonomy" id="418707"/>
    <lineage>
        <taxon>Bacteria</taxon>
        <taxon>Pseudomonadati</taxon>
        <taxon>Pseudomonadota</taxon>
        <taxon>Alphaproteobacteria</taxon>
        <taxon>Hyphomicrobiales</taxon>
        <taxon>Methylobacteriaceae</taxon>
        <taxon>Methylobacterium</taxon>
    </lineage>
</organism>
<dbReference type="Pfam" id="PF19381">
    <property type="entry name" value="DUF5956"/>
    <property type="match status" value="1"/>
</dbReference>
<evidence type="ECO:0000313" key="1">
    <source>
        <dbReference type="EMBL" id="GJD97455.1"/>
    </source>
</evidence>
<accession>A0ABQ4S6Z8</accession>
<keyword evidence="2" id="KW-1185">Reference proteome</keyword>
<dbReference type="InterPro" id="IPR046000">
    <property type="entry name" value="DUF5956"/>
</dbReference>
<dbReference type="EMBL" id="BPQP01000089">
    <property type="protein sequence ID" value="GJD97455.1"/>
    <property type="molecule type" value="Genomic_DNA"/>
</dbReference>
<dbReference type="RefSeq" id="WP_238246516.1">
    <property type="nucleotide sequence ID" value="NZ_BPQP01000089.1"/>
</dbReference>
<reference evidence="1" key="2">
    <citation type="submission" date="2021-08" db="EMBL/GenBank/DDBJ databases">
        <authorList>
            <person name="Tani A."/>
            <person name="Ola A."/>
            <person name="Ogura Y."/>
            <person name="Katsura K."/>
            <person name="Hayashi T."/>
        </authorList>
    </citation>
    <scope>NUCLEOTIDE SEQUENCE</scope>
    <source>
        <strain evidence="1">DSM 19015</strain>
    </source>
</reference>
<reference evidence="1" key="1">
    <citation type="journal article" date="2021" name="Front. Microbiol.">
        <title>Comprehensive Comparative Genomics and Phenotyping of Methylobacterium Species.</title>
        <authorList>
            <person name="Alessa O."/>
            <person name="Ogura Y."/>
            <person name="Fujitani Y."/>
            <person name="Takami H."/>
            <person name="Hayashi T."/>
            <person name="Sahin N."/>
            <person name="Tani A."/>
        </authorList>
    </citation>
    <scope>NUCLEOTIDE SEQUENCE</scope>
    <source>
        <strain evidence="1">DSM 19015</strain>
    </source>
</reference>
<name>A0ABQ4S6Z8_9HYPH</name>
<dbReference type="Proteomes" id="UP001055125">
    <property type="component" value="Unassembled WGS sequence"/>
</dbReference>
<comment type="caution">
    <text evidence="1">The sequence shown here is derived from an EMBL/GenBank/DDBJ whole genome shotgun (WGS) entry which is preliminary data.</text>
</comment>
<sequence>MTDGVDARAASQAVIAAARELVRSRRWFLELPPDRPLPDDVAAALERALAALDAEADHAPI</sequence>
<gene>
    <name evidence="1" type="ORF">OCOJLMKI_4686</name>
</gene>
<evidence type="ECO:0000313" key="2">
    <source>
        <dbReference type="Proteomes" id="UP001055125"/>
    </source>
</evidence>
<proteinExistence type="predicted"/>